<evidence type="ECO:0000313" key="2">
    <source>
        <dbReference type="Proteomes" id="UP000198797"/>
    </source>
</evidence>
<evidence type="ECO:0008006" key="3">
    <source>
        <dbReference type="Google" id="ProtNLM"/>
    </source>
</evidence>
<gene>
    <name evidence="1" type="ORF">GA0070216_1404</name>
</gene>
<organism evidence="1 2">
    <name type="scientific">Micromonospora matsumotoense</name>
    <dbReference type="NCBI Taxonomy" id="121616"/>
    <lineage>
        <taxon>Bacteria</taxon>
        <taxon>Bacillati</taxon>
        <taxon>Actinomycetota</taxon>
        <taxon>Actinomycetes</taxon>
        <taxon>Micromonosporales</taxon>
        <taxon>Micromonosporaceae</taxon>
        <taxon>Micromonospora</taxon>
    </lineage>
</organism>
<reference evidence="2" key="1">
    <citation type="submission" date="2016-06" db="EMBL/GenBank/DDBJ databases">
        <authorList>
            <person name="Varghese N."/>
            <person name="Submissions Spin"/>
        </authorList>
    </citation>
    <scope>NUCLEOTIDE SEQUENCE [LARGE SCALE GENOMIC DNA]</scope>
    <source>
        <strain evidence="2">DSM 44100</strain>
    </source>
</reference>
<proteinExistence type="predicted"/>
<protein>
    <recommendedName>
        <fullName evidence="3">Resolvase, N terminal domain</fullName>
    </recommendedName>
</protein>
<dbReference type="AlphaFoldDB" id="A0A1C5AXB7"/>
<accession>A0A1C5AXB7</accession>
<keyword evidence="2" id="KW-1185">Reference proteome</keyword>
<name>A0A1C5AXB7_9ACTN</name>
<dbReference type="EMBL" id="FMCU01000040">
    <property type="protein sequence ID" value="SCF49875.1"/>
    <property type="molecule type" value="Genomic_DNA"/>
</dbReference>
<sequence>MNIHRTTVLPRVAFYGRTAEARDLATAARVVGGQYQQCVSVLPDGAITAVFSDLGTRPDYRRAPANLFLDHEREISRDGGLDALLIEVSRPDRRFDFVISTDVHRLSCDTATRTALLRALAVAGIEFLHAPEIRDGDRLPVMPWRLRSVDFIEVLTQLIRDGGHP</sequence>
<evidence type="ECO:0000313" key="1">
    <source>
        <dbReference type="EMBL" id="SCF49875.1"/>
    </source>
</evidence>
<dbReference type="OrthoDB" id="3372479at2"/>
<dbReference type="STRING" id="121616.GA0070216_1404"/>
<dbReference type="Proteomes" id="UP000198797">
    <property type="component" value="Unassembled WGS sequence"/>
</dbReference>